<dbReference type="GO" id="GO:0006355">
    <property type="term" value="P:regulation of DNA-templated transcription"/>
    <property type="evidence" value="ECO:0007669"/>
    <property type="project" value="TreeGrafter"/>
</dbReference>
<evidence type="ECO:0000256" key="4">
    <source>
        <dbReference type="SAM" id="MobiDB-lite"/>
    </source>
</evidence>
<keyword evidence="2" id="KW-0227">DNA damage</keyword>
<feature type="region of interest" description="Disordered" evidence="4">
    <location>
        <begin position="196"/>
        <end position="240"/>
    </location>
</feature>
<reference evidence="5 6" key="1">
    <citation type="submission" date="2019-01" db="EMBL/GenBank/DDBJ databases">
        <title>Nuclear Genome Assembly of the Microalgal Biofuel strain Nannochloropsis salina CCMP1776.</title>
        <authorList>
            <person name="Hovde B."/>
        </authorList>
    </citation>
    <scope>NUCLEOTIDE SEQUENCE [LARGE SCALE GENOMIC DNA]</scope>
    <source>
        <strain evidence="5 6">CCMP1776</strain>
    </source>
</reference>
<dbReference type="Pfam" id="PF00634">
    <property type="entry name" value="BRCA2"/>
    <property type="match status" value="3"/>
</dbReference>
<feature type="compositionally biased region" description="Low complexity" evidence="4">
    <location>
        <begin position="298"/>
        <end position="307"/>
    </location>
</feature>
<feature type="compositionally biased region" description="Polar residues" evidence="4">
    <location>
        <begin position="487"/>
        <end position="496"/>
    </location>
</feature>
<sequence length="666" mass="70706">MSVTGPVAGKHSDATGSIHQMSPHVSKLKGSKRPRRESAEPSRKSERGQKMRKSESYQQLENMMFSDTLIEPALRAFPDSVAAAIEYILALQADHAHLDAGSEQSVSQQSESGGKKEKLKDEKEVKRRRGTRDSMGSSASKERLRGLKNGSFQEGTDEKCVDKEAHRDEKIPRRRSLRGQIPYRKRLCAPFDPPSAAPATIDTHPCVDEARRNQERQDRRTTPTSEPLVTHEETHLTEQEHKVLALRDELLEEDTVLASVASTLGAKVPTFPPLDNSAVSFAMSTAPERERKRRRGSRSGTGEGTQENGDKAGGAALTAKENSQDFLPREDLCTPVSPSSHRSPSVGHASASSGIASSDHTLKSCSMERQENKGGGDDKDAQFTSQGKFGKKSEASSENNQDDSTSKITRDNTSPCGGSRHAEGEYPSDFYYLLSQATEGRQRRGDPVSIIESAPGLAMLSQNTYKCQPGRKDRSPARKESGGGGSTKENGVSESASVGGNADGAVGDGVVLGFQTGRGRQVAVSEEALAKVSHLFEESGGGGSTKENGVSESASVGGNADGAVGDGVVLGFQTGRGRQVAVSEEALAKVSHLFEESGGGGSTKENGVSESASVGGNADGAVGDGVVLGFQTGRGRQVAVSEEALAKILILKESFALLEGALYHLE</sequence>
<feature type="compositionally biased region" description="Basic residues" evidence="4">
    <location>
        <begin position="26"/>
        <end position="35"/>
    </location>
</feature>
<feature type="compositionally biased region" description="Basic and acidic residues" evidence="4">
    <location>
        <begin position="205"/>
        <end position="221"/>
    </location>
</feature>
<feature type="region of interest" description="Disordered" evidence="4">
    <location>
        <begin position="100"/>
        <end position="178"/>
    </location>
</feature>
<feature type="compositionally biased region" description="Polar residues" evidence="4">
    <location>
        <begin position="545"/>
        <end position="554"/>
    </location>
</feature>
<feature type="region of interest" description="Disordered" evidence="4">
    <location>
        <begin position="595"/>
        <end position="616"/>
    </location>
</feature>
<evidence type="ECO:0000256" key="1">
    <source>
        <dbReference type="ARBA" id="ARBA00022737"/>
    </source>
</evidence>
<evidence type="ECO:0000256" key="2">
    <source>
        <dbReference type="ARBA" id="ARBA00022763"/>
    </source>
</evidence>
<feature type="compositionally biased region" description="Low complexity" evidence="4">
    <location>
        <begin position="335"/>
        <end position="358"/>
    </location>
</feature>
<feature type="compositionally biased region" description="Low complexity" evidence="4">
    <location>
        <begin position="101"/>
        <end position="112"/>
    </location>
</feature>
<dbReference type="PANTHER" id="PTHR11289:SF0">
    <property type="entry name" value="BREAST CANCER TYPE 2 SUSCEPTIBILITY PROTEIN"/>
    <property type="match status" value="1"/>
</dbReference>
<dbReference type="EMBL" id="SDOX01000002">
    <property type="protein sequence ID" value="TFJ88266.1"/>
    <property type="molecule type" value="Genomic_DNA"/>
</dbReference>
<dbReference type="PROSITE" id="PS50138">
    <property type="entry name" value="BRCA2_REPEAT"/>
    <property type="match status" value="2"/>
</dbReference>
<evidence type="ECO:0000313" key="6">
    <source>
        <dbReference type="Proteomes" id="UP000355283"/>
    </source>
</evidence>
<dbReference type="InterPro" id="IPR002093">
    <property type="entry name" value="BRCA2_repeat"/>
</dbReference>
<feature type="region of interest" description="Disordered" evidence="4">
    <location>
        <begin position="461"/>
        <end position="502"/>
    </location>
</feature>
<feature type="compositionally biased region" description="Basic and acidic residues" evidence="4">
    <location>
        <begin position="470"/>
        <end position="481"/>
    </location>
</feature>
<feature type="compositionally biased region" description="Basic and acidic residues" evidence="4">
    <location>
        <begin position="36"/>
        <end position="55"/>
    </location>
</feature>
<evidence type="ECO:0000256" key="3">
    <source>
        <dbReference type="ARBA" id="ARBA00023204"/>
    </source>
</evidence>
<evidence type="ECO:0000313" key="5">
    <source>
        <dbReference type="EMBL" id="TFJ88266.1"/>
    </source>
</evidence>
<keyword evidence="1" id="KW-0677">Repeat</keyword>
<dbReference type="OrthoDB" id="21095at2759"/>
<dbReference type="InterPro" id="IPR015525">
    <property type="entry name" value="BRCA2"/>
</dbReference>
<comment type="caution">
    <text evidence="5">The sequence shown here is derived from an EMBL/GenBank/DDBJ whole genome shotgun (WGS) entry which is preliminary data.</text>
</comment>
<feature type="compositionally biased region" description="Basic and acidic residues" evidence="4">
    <location>
        <begin position="156"/>
        <end position="171"/>
    </location>
</feature>
<dbReference type="PANTHER" id="PTHR11289">
    <property type="entry name" value="BREAST CANCER TYPE 2 SUSCEPTIBILITY PROTEIN BRCA2"/>
    <property type="match status" value="1"/>
</dbReference>
<feature type="region of interest" description="Disordered" evidence="4">
    <location>
        <begin position="537"/>
        <end position="558"/>
    </location>
</feature>
<protein>
    <submittedName>
        <fullName evidence="5">Uncharacterized protein</fullName>
    </submittedName>
</protein>
<organism evidence="5 6">
    <name type="scientific">Nannochloropsis salina CCMP1776</name>
    <dbReference type="NCBI Taxonomy" id="1027361"/>
    <lineage>
        <taxon>Eukaryota</taxon>
        <taxon>Sar</taxon>
        <taxon>Stramenopiles</taxon>
        <taxon>Ochrophyta</taxon>
        <taxon>Eustigmatophyceae</taxon>
        <taxon>Eustigmatales</taxon>
        <taxon>Monodopsidaceae</taxon>
        <taxon>Microchloropsis</taxon>
        <taxon>Microchloropsis salina</taxon>
    </lineage>
</organism>
<dbReference type="Proteomes" id="UP000355283">
    <property type="component" value="Unassembled WGS sequence"/>
</dbReference>
<keyword evidence="6" id="KW-1185">Reference proteome</keyword>
<dbReference type="AlphaFoldDB" id="A0A4D9DAB1"/>
<name>A0A4D9DAB1_9STRA</name>
<feature type="region of interest" description="Disordered" evidence="4">
    <location>
        <begin position="266"/>
        <end position="425"/>
    </location>
</feature>
<feature type="compositionally biased region" description="Basic and acidic residues" evidence="4">
    <location>
        <begin position="229"/>
        <end position="240"/>
    </location>
</feature>
<proteinExistence type="predicted"/>
<feature type="compositionally biased region" description="Polar residues" evidence="4">
    <location>
        <begin position="603"/>
        <end position="612"/>
    </location>
</feature>
<feature type="compositionally biased region" description="Basic and acidic residues" evidence="4">
    <location>
        <begin position="113"/>
        <end position="125"/>
    </location>
</feature>
<keyword evidence="3" id="KW-0234">DNA repair</keyword>
<gene>
    <name evidence="5" type="ORF">NSK_000615</name>
</gene>
<feature type="region of interest" description="Disordered" evidence="4">
    <location>
        <begin position="1"/>
        <end position="59"/>
    </location>
</feature>
<dbReference type="GO" id="GO:0000724">
    <property type="term" value="P:double-strand break repair via homologous recombination"/>
    <property type="evidence" value="ECO:0007669"/>
    <property type="project" value="InterPro"/>
</dbReference>
<feature type="compositionally biased region" description="Basic and acidic residues" evidence="4">
    <location>
        <begin position="360"/>
        <end position="381"/>
    </location>
</feature>
<accession>A0A4D9DAB1</accession>